<comment type="subcellular location">
    <subcellularLocation>
        <location evidence="9">Cytoplasm</location>
    </subcellularLocation>
</comment>
<dbReference type="SFLD" id="SFLDF00288">
    <property type="entry name" value="HemN-like__clustered_with_nucl"/>
    <property type="match status" value="1"/>
</dbReference>
<keyword evidence="9" id="KW-0004">4Fe-4S</keyword>
<dbReference type="Gene3D" id="3.20.20.70">
    <property type="entry name" value="Aldolase class I"/>
    <property type="match status" value="1"/>
</dbReference>
<dbReference type="GO" id="GO:0005737">
    <property type="term" value="C:cytoplasm"/>
    <property type="evidence" value="ECO:0007669"/>
    <property type="project" value="UniProtKB-SubCell"/>
</dbReference>
<evidence type="ECO:0000259" key="10">
    <source>
        <dbReference type="PROSITE" id="PS51918"/>
    </source>
</evidence>
<evidence type="ECO:0000313" key="12">
    <source>
        <dbReference type="Proteomes" id="UP000248724"/>
    </source>
</evidence>
<comment type="caution">
    <text evidence="11">The sequence shown here is derived from an EMBL/GenBank/DDBJ whole genome shotgun (WGS) entry which is preliminary data.</text>
</comment>
<dbReference type="PROSITE" id="PS51918">
    <property type="entry name" value="RADICAL_SAM"/>
    <property type="match status" value="1"/>
</dbReference>
<dbReference type="InterPro" id="IPR006638">
    <property type="entry name" value="Elp3/MiaA/NifB-like_rSAM"/>
</dbReference>
<keyword evidence="3 9" id="KW-0349">Heme</keyword>
<dbReference type="InterPro" id="IPR058240">
    <property type="entry name" value="rSAM_sf"/>
</dbReference>
<dbReference type="AlphaFoldDB" id="A0A2W5Z7Y4"/>
<organism evidence="11 12">
    <name type="scientific">Candidatus Aeolococcus gillhamiae</name>
    <dbReference type="NCBI Taxonomy" id="3127015"/>
    <lineage>
        <taxon>Bacteria</taxon>
        <taxon>Bacillati</taxon>
        <taxon>Candidatus Dormiibacterota</taxon>
        <taxon>Candidatus Dormibacteria</taxon>
        <taxon>Candidatus Aeolococcales</taxon>
        <taxon>Candidatus Aeolococcaceae</taxon>
        <taxon>Candidatus Aeolococcus</taxon>
    </lineage>
</organism>
<dbReference type="GO" id="GO:0006779">
    <property type="term" value="P:porphyrin-containing compound biosynthetic process"/>
    <property type="evidence" value="ECO:0007669"/>
    <property type="project" value="InterPro"/>
</dbReference>
<dbReference type="GO" id="GO:0046872">
    <property type="term" value="F:metal ion binding"/>
    <property type="evidence" value="ECO:0007669"/>
    <property type="project" value="UniProtKB-UniRule"/>
</dbReference>
<dbReference type="Proteomes" id="UP000248724">
    <property type="component" value="Unassembled WGS sequence"/>
</dbReference>
<keyword evidence="5 9" id="KW-0479">Metal-binding</keyword>
<sequence length="410" mass="44235">MLEGAPRAARRSASPTYSGRVLADPGVSSLYLHIPYCERKCEYCDFVSVAGARGQHEYIAALRAEVRGLAMVLGGQPLRTVFVGGGTPGLLDLTLMRELMAEVLGGFDIVPDAEITLEVNPSSSSAQRARAWRTAGFNRVSVGVQSTHADILAFLGRVHDADRALAAVREVRAAGFDNVSADLIYAVPGLDDARWTESLKRVVEAGPDHISCYELTVESGTPLHRSVAEGRVRVVDPEIALRQHRIAVETLERAGYAQYEVSNFARDRRQCAHNLVYWRNGHYAAAGVGAHGHLPATLAPAFGLEAGPGALAFRYEHGRDIRAYVADRAAEPLTLRSLEWVDAGMRSEESIMLGLRLREGVRLEGDGVISEARELAAAGLLELNGARATVTSRGEDVLNQVALRLATHGA</sequence>
<dbReference type="PANTHER" id="PTHR13932">
    <property type="entry name" value="COPROPORPHYRINIGEN III OXIDASE"/>
    <property type="match status" value="1"/>
</dbReference>
<dbReference type="EMBL" id="QHBU01000111">
    <property type="protein sequence ID" value="PZR81452.1"/>
    <property type="molecule type" value="Genomic_DNA"/>
</dbReference>
<dbReference type="CDD" id="cd01335">
    <property type="entry name" value="Radical_SAM"/>
    <property type="match status" value="1"/>
</dbReference>
<evidence type="ECO:0000256" key="3">
    <source>
        <dbReference type="ARBA" id="ARBA00022617"/>
    </source>
</evidence>
<keyword evidence="7 9" id="KW-0411">Iron-sulfur</keyword>
<evidence type="ECO:0000256" key="9">
    <source>
        <dbReference type="RuleBase" id="RU364116"/>
    </source>
</evidence>
<dbReference type="GO" id="GO:0051539">
    <property type="term" value="F:4 iron, 4 sulfur cluster binding"/>
    <property type="evidence" value="ECO:0007669"/>
    <property type="project" value="UniProtKB-UniRule"/>
</dbReference>
<reference evidence="11 12" key="1">
    <citation type="journal article" date="2017" name="Nature">
        <title>Atmospheric trace gases support primary production in Antarctic desert surface soil.</title>
        <authorList>
            <person name="Ji M."/>
            <person name="Greening C."/>
            <person name="Vanwonterghem I."/>
            <person name="Carere C.R."/>
            <person name="Bay S.K."/>
            <person name="Steen J.A."/>
            <person name="Montgomery K."/>
            <person name="Lines T."/>
            <person name="Beardall J."/>
            <person name="van Dorst J."/>
            <person name="Snape I."/>
            <person name="Stott M.B."/>
            <person name="Hugenholtz P."/>
            <person name="Ferrari B.C."/>
        </authorList>
    </citation>
    <scope>NUCLEOTIDE SEQUENCE [LARGE SCALE GENOMIC DNA]</scope>
    <source>
        <strain evidence="11">RRmetagenome_bin12</strain>
    </source>
</reference>
<keyword evidence="9" id="KW-0963">Cytoplasm</keyword>
<proteinExistence type="inferred from homology"/>
<evidence type="ECO:0000256" key="5">
    <source>
        <dbReference type="ARBA" id="ARBA00022723"/>
    </source>
</evidence>
<protein>
    <recommendedName>
        <fullName evidence="2 9">Heme chaperone HemW</fullName>
    </recommendedName>
</protein>
<dbReference type="NCBIfam" id="TIGR00539">
    <property type="entry name" value="hemN_rel"/>
    <property type="match status" value="1"/>
</dbReference>
<feature type="domain" description="Radical SAM core" evidence="10">
    <location>
        <begin position="22"/>
        <end position="257"/>
    </location>
</feature>
<evidence type="ECO:0000256" key="8">
    <source>
        <dbReference type="ARBA" id="ARBA00023186"/>
    </source>
</evidence>
<dbReference type="Pfam" id="PF04055">
    <property type="entry name" value="Radical_SAM"/>
    <property type="match status" value="1"/>
</dbReference>
<keyword evidence="8 9" id="KW-0143">Chaperone</keyword>
<dbReference type="InterPro" id="IPR007197">
    <property type="entry name" value="rSAM"/>
</dbReference>
<dbReference type="SFLD" id="SFLDG01082">
    <property type="entry name" value="B12-binding_domain_containing"/>
    <property type="match status" value="1"/>
</dbReference>
<dbReference type="SFLD" id="SFLDG01065">
    <property type="entry name" value="anaerobic_coproporphyrinogen-I"/>
    <property type="match status" value="1"/>
</dbReference>
<evidence type="ECO:0000256" key="6">
    <source>
        <dbReference type="ARBA" id="ARBA00023004"/>
    </source>
</evidence>
<dbReference type="GO" id="GO:0004109">
    <property type="term" value="F:coproporphyrinogen oxidase activity"/>
    <property type="evidence" value="ECO:0007669"/>
    <property type="project" value="InterPro"/>
</dbReference>
<dbReference type="SUPFAM" id="SSF102114">
    <property type="entry name" value="Radical SAM enzymes"/>
    <property type="match status" value="1"/>
</dbReference>
<dbReference type="SMART" id="SM00729">
    <property type="entry name" value="Elp3"/>
    <property type="match status" value="1"/>
</dbReference>
<dbReference type="InterPro" id="IPR004559">
    <property type="entry name" value="HemW-like"/>
</dbReference>
<comment type="function">
    <text evidence="9">Probably acts as a heme chaperone, transferring heme to an unknown acceptor. Binds one molecule of heme per monomer, possibly covalently. Binds 1 [4Fe-4S] cluster. The cluster is coordinated with 3 cysteines and an exchangeable S-adenosyl-L-methionine.</text>
</comment>
<dbReference type="SFLD" id="SFLDF00562">
    <property type="entry name" value="HemN-like__clustered_with_heat"/>
    <property type="match status" value="1"/>
</dbReference>
<gene>
    <name evidence="11" type="ORF">DLM65_05820</name>
</gene>
<evidence type="ECO:0000313" key="11">
    <source>
        <dbReference type="EMBL" id="PZR81452.1"/>
    </source>
</evidence>
<evidence type="ECO:0000256" key="1">
    <source>
        <dbReference type="ARBA" id="ARBA00006100"/>
    </source>
</evidence>
<evidence type="ECO:0000256" key="4">
    <source>
        <dbReference type="ARBA" id="ARBA00022691"/>
    </source>
</evidence>
<name>A0A2W5Z7Y4_9BACT</name>
<evidence type="ECO:0000256" key="2">
    <source>
        <dbReference type="ARBA" id="ARBA00017228"/>
    </source>
</evidence>
<dbReference type="InterPro" id="IPR034505">
    <property type="entry name" value="Coproporphyrinogen-III_oxidase"/>
</dbReference>
<dbReference type="PANTHER" id="PTHR13932:SF5">
    <property type="entry name" value="RADICAL S-ADENOSYL METHIONINE DOMAIN-CONTAINING PROTEIN 1, MITOCHONDRIAL"/>
    <property type="match status" value="1"/>
</dbReference>
<keyword evidence="4 9" id="KW-0949">S-adenosyl-L-methionine</keyword>
<evidence type="ECO:0000256" key="7">
    <source>
        <dbReference type="ARBA" id="ARBA00023014"/>
    </source>
</evidence>
<dbReference type="SFLD" id="SFLDS00029">
    <property type="entry name" value="Radical_SAM"/>
    <property type="match status" value="1"/>
</dbReference>
<keyword evidence="6 9" id="KW-0408">Iron</keyword>
<dbReference type="InterPro" id="IPR013785">
    <property type="entry name" value="Aldolase_TIM"/>
</dbReference>
<accession>A0A2W5Z7Y4</accession>
<comment type="similarity">
    <text evidence="1">Belongs to the anaerobic coproporphyrinogen-III oxidase family. HemW subfamily.</text>
</comment>